<evidence type="ECO:0000313" key="5">
    <source>
        <dbReference type="Proteomes" id="UP001146793"/>
    </source>
</evidence>
<name>A0AAV7ZU79_9EUKA</name>
<dbReference type="PROSITE" id="PS51352">
    <property type="entry name" value="THIOREDOXIN_2"/>
    <property type="match status" value="1"/>
</dbReference>
<keyword evidence="1" id="KW-0812">Transmembrane</keyword>
<evidence type="ECO:0000256" key="1">
    <source>
        <dbReference type="SAM" id="Phobius"/>
    </source>
</evidence>
<comment type="caution">
    <text evidence="4">The sequence shown here is derived from an EMBL/GenBank/DDBJ whole genome shotgun (WGS) entry which is preliminary data.</text>
</comment>
<dbReference type="AlphaFoldDB" id="A0AAV7ZU79"/>
<feature type="chain" id="PRO_5043821147" evidence="2">
    <location>
        <begin position="21"/>
        <end position="422"/>
    </location>
</feature>
<dbReference type="Proteomes" id="UP001146793">
    <property type="component" value="Unassembled WGS sequence"/>
</dbReference>
<keyword evidence="1" id="KW-0472">Membrane</keyword>
<proteinExistence type="predicted"/>
<dbReference type="Pfam" id="PF00085">
    <property type="entry name" value="Thioredoxin"/>
    <property type="match status" value="1"/>
</dbReference>
<dbReference type="InterPro" id="IPR013766">
    <property type="entry name" value="Thioredoxin_domain"/>
</dbReference>
<dbReference type="SUPFAM" id="SSF52833">
    <property type="entry name" value="Thioredoxin-like"/>
    <property type="match status" value="1"/>
</dbReference>
<dbReference type="PROSITE" id="PS00194">
    <property type="entry name" value="THIOREDOXIN_1"/>
    <property type="match status" value="1"/>
</dbReference>
<keyword evidence="1" id="KW-1133">Transmembrane helix</keyword>
<evidence type="ECO:0000259" key="3">
    <source>
        <dbReference type="PROSITE" id="PS51352"/>
    </source>
</evidence>
<reference evidence="4" key="1">
    <citation type="submission" date="2022-08" db="EMBL/GenBank/DDBJ databases">
        <title>Novel sulphate-reducing endosymbionts in the free-living metamonad Anaeramoeba.</title>
        <authorList>
            <person name="Jerlstrom-Hultqvist J."/>
            <person name="Cepicka I."/>
            <person name="Gallot-Lavallee L."/>
            <person name="Salas-Leiva D."/>
            <person name="Curtis B.A."/>
            <person name="Zahonova K."/>
            <person name="Pipaliya S."/>
            <person name="Dacks J."/>
            <person name="Roger A.J."/>
        </authorList>
    </citation>
    <scope>NUCLEOTIDE SEQUENCE</scope>
    <source>
        <strain evidence="4">Busselton2</strain>
    </source>
</reference>
<dbReference type="Gene3D" id="3.40.30.10">
    <property type="entry name" value="Glutaredoxin"/>
    <property type="match status" value="1"/>
</dbReference>
<dbReference type="InterPro" id="IPR017937">
    <property type="entry name" value="Thioredoxin_CS"/>
</dbReference>
<sequence>MQNSQTILLILLTIFLVSKCKVIEIKTNNYETEVILNNKSDWLIKYYSRWCGHCKNMKEAFERASNAQYGLVKYGGVECPVEKSVCKDEGIRGYPTIRFRSQKGFWVDYSGDRSDSSFIEFTNKFRHQSYNKITDTKLMSMYSQSWISFIIYVPSETNNSLNKKIEGHLQKLSNKSPDQYTFIHLDFALLSPASNQFDKKIEFLLQDERNKDLPMLVSFQLGTLELYNGPFGDLTTLDDWIQSKSVQKIQNFNYLDQLALKQQKKFAVVSVINLKVEPTISLRSDLMETEAKNKDKFKNFVLSWVDISQKSNERDFETKYRITKENIPALVVIDFENDLFWNLNEIKNGKNSNNTDIETFLSKFDTNEIEEPKINQTTPQVPFLSDTWFWILILVVVIGYLYLKFLKPMVKKQRIRNSNDFL</sequence>
<evidence type="ECO:0000313" key="4">
    <source>
        <dbReference type="EMBL" id="KAJ3445568.1"/>
    </source>
</evidence>
<gene>
    <name evidence="4" type="ORF">M0812_11447</name>
</gene>
<dbReference type="PANTHER" id="PTHR45815:SF3">
    <property type="entry name" value="PROTEIN DISULFIDE-ISOMERASE A6"/>
    <property type="match status" value="1"/>
</dbReference>
<dbReference type="GO" id="GO:0015035">
    <property type="term" value="F:protein-disulfide reductase activity"/>
    <property type="evidence" value="ECO:0007669"/>
    <property type="project" value="TreeGrafter"/>
</dbReference>
<dbReference type="CDD" id="cd02961">
    <property type="entry name" value="PDI_a_family"/>
    <property type="match status" value="1"/>
</dbReference>
<protein>
    <submittedName>
        <fullName evidence="4">Protein disulfide-isomerase tmx3</fullName>
    </submittedName>
</protein>
<evidence type="ECO:0000256" key="2">
    <source>
        <dbReference type="SAM" id="SignalP"/>
    </source>
</evidence>
<dbReference type="PANTHER" id="PTHR45815">
    <property type="entry name" value="PROTEIN DISULFIDE-ISOMERASE A6"/>
    <property type="match status" value="1"/>
</dbReference>
<organism evidence="4 5">
    <name type="scientific">Anaeramoeba flamelloides</name>
    <dbReference type="NCBI Taxonomy" id="1746091"/>
    <lineage>
        <taxon>Eukaryota</taxon>
        <taxon>Metamonada</taxon>
        <taxon>Anaeramoebidae</taxon>
        <taxon>Anaeramoeba</taxon>
    </lineage>
</organism>
<accession>A0AAV7ZU79</accession>
<feature type="signal peptide" evidence="2">
    <location>
        <begin position="1"/>
        <end position="20"/>
    </location>
</feature>
<dbReference type="InterPro" id="IPR036249">
    <property type="entry name" value="Thioredoxin-like_sf"/>
</dbReference>
<dbReference type="GO" id="GO:0005788">
    <property type="term" value="C:endoplasmic reticulum lumen"/>
    <property type="evidence" value="ECO:0007669"/>
    <property type="project" value="TreeGrafter"/>
</dbReference>
<feature type="transmembrane region" description="Helical" evidence="1">
    <location>
        <begin position="388"/>
        <end position="406"/>
    </location>
</feature>
<feature type="domain" description="Thioredoxin" evidence="3">
    <location>
        <begin position="14"/>
        <end position="127"/>
    </location>
</feature>
<dbReference type="GO" id="GO:0034976">
    <property type="term" value="P:response to endoplasmic reticulum stress"/>
    <property type="evidence" value="ECO:0007669"/>
    <property type="project" value="TreeGrafter"/>
</dbReference>
<dbReference type="EMBL" id="JANTQA010000023">
    <property type="protein sequence ID" value="KAJ3445568.1"/>
    <property type="molecule type" value="Genomic_DNA"/>
</dbReference>
<keyword evidence="2" id="KW-0732">Signal</keyword>